<proteinExistence type="predicted"/>
<dbReference type="PANTHER" id="PTHR33018:SF31">
    <property type="entry name" value="TRANSPOSASE, PTTA_EN_SPM, PLANT"/>
    <property type="match status" value="1"/>
</dbReference>
<organism evidence="1 2">
    <name type="scientific">Helianthus annuus</name>
    <name type="common">Common sunflower</name>
    <dbReference type="NCBI Taxonomy" id="4232"/>
    <lineage>
        <taxon>Eukaryota</taxon>
        <taxon>Viridiplantae</taxon>
        <taxon>Streptophyta</taxon>
        <taxon>Embryophyta</taxon>
        <taxon>Tracheophyta</taxon>
        <taxon>Spermatophyta</taxon>
        <taxon>Magnoliopsida</taxon>
        <taxon>eudicotyledons</taxon>
        <taxon>Gunneridae</taxon>
        <taxon>Pentapetalae</taxon>
        <taxon>asterids</taxon>
        <taxon>campanulids</taxon>
        <taxon>Asterales</taxon>
        <taxon>Asteraceae</taxon>
        <taxon>Asteroideae</taxon>
        <taxon>Heliantheae alliance</taxon>
        <taxon>Heliantheae</taxon>
        <taxon>Helianthus</taxon>
    </lineage>
</organism>
<evidence type="ECO:0008006" key="3">
    <source>
        <dbReference type="Google" id="ProtNLM"/>
    </source>
</evidence>
<evidence type="ECO:0000313" key="2">
    <source>
        <dbReference type="Proteomes" id="UP000215914"/>
    </source>
</evidence>
<name>A0A251TY57_HELAN</name>
<gene>
    <name evidence="1" type="ORF">HannXRQ_Chr09g0261111</name>
</gene>
<accession>A0A251TY57</accession>
<keyword evidence="2" id="KW-1185">Reference proteome</keyword>
<sequence length="154" mass="18741">MIPITYTTWPKVGKERKEELWQYVMAHFVVDPKSRKQTIQSIGTKWRNVKHTLYRDYIETQKNDPEEKKILLNPPLKYPFLKKEDWKLFVSQRTSKQWEETSKKAKKVRAHHKYNHHLSRKGYARLTTEIMQETGLEEEEIDRAMLWKRARELN</sequence>
<dbReference type="PANTHER" id="PTHR33018">
    <property type="entry name" value="OS10G0338966 PROTEIN-RELATED"/>
    <property type="match status" value="1"/>
</dbReference>
<dbReference type="InParanoid" id="A0A251TY57"/>
<evidence type="ECO:0000313" key="1">
    <source>
        <dbReference type="EMBL" id="OTG15506.1"/>
    </source>
</evidence>
<dbReference type="OMA" id="QCADKIE"/>
<protein>
    <recommendedName>
        <fullName evidence="3">Transposase, Ptta/En/Spm, plant</fullName>
    </recommendedName>
</protein>
<reference evidence="2" key="1">
    <citation type="journal article" date="2017" name="Nature">
        <title>The sunflower genome provides insights into oil metabolism, flowering and Asterid evolution.</title>
        <authorList>
            <person name="Badouin H."/>
            <person name="Gouzy J."/>
            <person name="Grassa C.J."/>
            <person name="Murat F."/>
            <person name="Staton S.E."/>
            <person name="Cottret L."/>
            <person name="Lelandais-Briere C."/>
            <person name="Owens G.L."/>
            <person name="Carrere S."/>
            <person name="Mayjonade B."/>
            <person name="Legrand L."/>
            <person name="Gill N."/>
            <person name="Kane N.C."/>
            <person name="Bowers J.E."/>
            <person name="Hubner S."/>
            <person name="Bellec A."/>
            <person name="Berard A."/>
            <person name="Berges H."/>
            <person name="Blanchet N."/>
            <person name="Boniface M.C."/>
            <person name="Brunel D."/>
            <person name="Catrice O."/>
            <person name="Chaidir N."/>
            <person name="Claudel C."/>
            <person name="Donnadieu C."/>
            <person name="Faraut T."/>
            <person name="Fievet G."/>
            <person name="Helmstetter N."/>
            <person name="King M."/>
            <person name="Knapp S.J."/>
            <person name="Lai Z."/>
            <person name="Le Paslier M.C."/>
            <person name="Lippi Y."/>
            <person name="Lorenzon L."/>
            <person name="Mandel J.R."/>
            <person name="Marage G."/>
            <person name="Marchand G."/>
            <person name="Marquand E."/>
            <person name="Bret-Mestries E."/>
            <person name="Morien E."/>
            <person name="Nambeesan S."/>
            <person name="Nguyen T."/>
            <person name="Pegot-Espagnet P."/>
            <person name="Pouilly N."/>
            <person name="Raftis F."/>
            <person name="Sallet E."/>
            <person name="Schiex T."/>
            <person name="Thomas J."/>
            <person name="Vandecasteele C."/>
            <person name="Vares D."/>
            <person name="Vear F."/>
            <person name="Vautrin S."/>
            <person name="Crespi M."/>
            <person name="Mangin B."/>
            <person name="Burke J.M."/>
            <person name="Salse J."/>
            <person name="Munos S."/>
            <person name="Vincourt P."/>
            <person name="Rieseberg L.H."/>
            <person name="Langlade N.B."/>
        </authorList>
    </citation>
    <scope>NUCLEOTIDE SEQUENCE [LARGE SCALE GENOMIC DNA]</scope>
    <source>
        <strain evidence="2">cv. SF193</strain>
    </source>
</reference>
<dbReference type="Proteomes" id="UP000215914">
    <property type="component" value="Chromosome 9"/>
</dbReference>
<dbReference type="EMBL" id="CM007898">
    <property type="protein sequence ID" value="OTG15506.1"/>
    <property type="molecule type" value="Genomic_DNA"/>
</dbReference>
<dbReference type="AlphaFoldDB" id="A0A251TY57"/>